<dbReference type="PRINTS" id="PR00190">
    <property type="entry name" value="ACTIN"/>
</dbReference>
<dbReference type="KEGG" id="tet:TTHERM_00378580"/>
<keyword evidence="4" id="KW-1185">Reference proteome</keyword>
<dbReference type="EMBL" id="GG662706">
    <property type="protein sequence ID" value="EAR95194.3"/>
    <property type="molecule type" value="Genomic_DNA"/>
</dbReference>
<evidence type="ECO:0000256" key="1">
    <source>
        <dbReference type="ARBA" id="ARBA00049360"/>
    </source>
</evidence>
<dbReference type="SMART" id="SM00268">
    <property type="entry name" value="ACTIN"/>
    <property type="match status" value="1"/>
</dbReference>
<dbReference type="OrthoDB" id="289571at2759"/>
<dbReference type="PANTHER" id="PTHR11937">
    <property type="entry name" value="ACTIN"/>
    <property type="match status" value="1"/>
</dbReference>
<dbReference type="STRING" id="312017.Q23FF9"/>
<dbReference type="SUPFAM" id="SSF53067">
    <property type="entry name" value="Actin-like ATPase domain"/>
    <property type="match status" value="2"/>
</dbReference>
<accession>Q23FF9</accession>
<evidence type="ECO:0000256" key="2">
    <source>
        <dbReference type="RuleBase" id="RU000487"/>
    </source>
</evidence>
<reference evidence="4" key="1">
    <citation type="journal article" date="2006" name="PLoS Biol.">
        <title>Macronuclear genome sequence of the ciliate Tetrahymena thermophila, a model eukaryote.</title>
        <authorList>
            <person name="Eisen J.A."/>
            <person name="Coyne R.S."/>
            <person name="Wu M."/>
            <person name="Wu D."/>
            <person name="Thiagarajan M."/>
            <person name="Wortman J.R."/>
            <person name="Badger J.H."/>
            <person name="Ren Q."/>
            <person name="Amedeo P."/>
            <person name="Jones K.M."/>
            <person name="Tallon L.J."/>
            <person name="Delcher A.L."/>
            <person name="Salzberg S.L."/>
            <person name="Silva J.C."/>
            <person name="Haas B.J."/>
            <person name="Majoros W.H."/>
            <person name="Farzad M."/>
            <person name="Carlton J.M."/>
            <person name="Smith R.K. Jr."/>
            <person name="Garg J."/>
            <person name="Pearlman R.E."/>
            <person name="Karrer K.M."/>
            <person name="Sun L."/>
            <person name="Manning G."/>
            <person name="Elde N.C."/>
            <person name="Turkewitz A.P."/>
            <person name="Asai D.J."/>
            <person name="Wilkes D.E."/>
            <person name="Wang Y."/>
            <person name="Cai H."/>
            <person name="Collins K."/>
            <person name="Stewart B.A."/>
            <person name="Lee S.R."/>
            <person name="Wilamowska K."/>
            <person name="Weinberg Z."/>
            <person name="Ruzzo W.L."/>
            <person name="Wloga D."/>
            <person name="Gaertig J."/>
            <person name="Frankel J."/>
            <person name="Tsao C.-C."/>
            <person name="Gorovsky M.A."/>
            <person name="Keeling P.J."/>
            <person name="Waller R.F."/>
            <person name="Patron N.J."/>
            <person name="Cherry J.M."/>
            <person name="Stover N.A."/>
            <person name="Krieger C.J."/>
            <person name="del Toro C."/>
            <person name="Ryder H.F."/>
            <person name="Williamson S.C."/>
            <person name="Barbeau R.A."/>
            <person name="Hamilton E.P."/>
            <person name="Orias E."/>
        </authorList>
    </citation>
    <scope>NUCLEOTIDE SEQUENCE [LARGE SCALE GENOMIC DNA]</scope>
    <source>
        <strain evidence="4">SB210</strain>
    </source>
</reference>
<dbReference type="InterPro" id="IPR043129">
    <property type="entry name" value="ATPase_NBD"/>
</dbReference>
<dbReference type="Pfam" id="PF00022">
    <property type="entry name" value="Actin"/>
    <property type="match status" value="2"/>
</dbReference>
<comment type="similarity">
    <text evidence="2">Belongs to the actin family.</text>
</comment>
<dbReference type="InParanoid" id="Q23FF9"/>
<organism evidence="3 4">
    <name type="scientific">Tetrahymena thermophila (strain SB210)</name>
    <dbReference type="NCBI Taxonomy" id="312017"/>
    <lineage>
        <taxon>Eukaryota</taxon>
        <taxon>Sar</taxon>
        <taxon>Alveolata</taxon>
        <taxon>Ciliophora</taxon>
        <taxon>Intramacronucleata</taxon>
        <taxon>Oligohymenophorea</taxon>
        <taxon>Hymenostomatida</taxon>
        <taxon>Tetrahymenina</taxon>
        <taxon>Tetrahymenidae</taxon>
        <taxon>Tetrahymena</taxon>
    </lineage>
</organism>
<proteinExistence type="inferred from homology"/>
<dbReference type="GeneID" id="7830293"/>
<evidence type="ECO:0000313" key="3">
    <source>
        <dbReference type="EMBL" id="EAR95194.3"/>
    </source>
</evidence>
<dbReference type="Proteomes" id="UP000009168">
    <property type="component" value="Unassembled WGS sequence"/>
</dbReference>
<dbReference type="AlphaFoldDB" id="Q23FF9"/>
<dbReference type="Gene3D" id="3.90.640.10">
    <property type="entry name" value="Actin, Chain A, domain 4"/>
    <property type="match status" value="1"/>
</dbReference>
<name>Q23FF9_TETTS</name>
<gene>
    <name evidence="3" type="ORF">TTHERM_00378580</name>
</gene>
<dbReference type="Gene3D" id="3.30.420.40">
    <property type="match status" value="2"/>
</dbReference>
<dbReference type="InterPro" id="IPR004000">
    <property type="entry name" value="Actin"/>
</dbReference>
<dbReference type="eggNOG" id="KOG0676">
    <property type="taxonomic scope" value="Eukaryota"/>
</dbReference>
<dbReference type="HOGENOM" id="CLU_027965_6_0_1"/>
<evidence type="ECO:0000313" key="4">
    <source>
        <dbReference type="Proteomes" id="UP000009168"/>
    </source>
</evidence>
<dbReference type="RefSeq" id="XP_001015439.3">
    <property type="nucleotide sequence ID" value="XM_001015439.3"/>
</dbReference>
<protein>
    <submittedName>
        <fullName evidence="3">Actin</fullName>
    </submittedName>
</protein>
<sequence length="398" mass="45174">MDKQKENKRAKMESEFDVKDIIVIDNGADTVKIGISGEDKPRIIIDSIGGEPKLGVNDEATNQKPQCLFGQQLQQAKIEKKFELEEKFPIQNGKIVDFDAIRDLYTYALEKLLQVNEISSCNLLIIDSPLNPKNYKHKLAEILFDDMKVNSVLFQNSSSLSLFSTGETTGLVVESGHSLTTCIPVFEGFAIPHAFQHSYLAGQKMTEILKEELKIPAGQLDDNVFKDIKERMCYVARDYYVDVNGPTLLSLEEKSYELPDGSILEINNSQRYKPTEIIFNPSIIGDDSMSIPEMMIDTLHRCDVEFQEELYRNIVLCGGSSLFKGFLPRIEKELLNEVTNTINRKDINFVQNTHRRYSAWIGGSMLGSLSTFQNLAITKNEYEENPESKMSIIHKKTF</sequence>
<comment type="catalytic activity">
    <reaction evidence="1">
        <text>ATP + H2O = ADP + phosphate + H(+)</text>
        <dbReference type="Rhea" id="RHEA:13065"/>
        <dbReference type="ChEBI" id="CHEBI:15377"/>
        <dbReference type="ChEBI" id="CHEBI:15378"/>
        <dbReference type="ChEBI" id="CHEBI:30616"/>
        <dbReference type="ChEBI" id="CHEBI:43474"/>
        <dbReference type="ChEBI" id="CHEBI:456216"/>
    </reaction>
</comment>